<protein>
    <submittedName>
        <fullName evidence="9">Uncharacterized protein</fullName>
    </submittedName>
</protein>
<dbReference type="GO" id="GO:0003690">
    <property type="term" value="F:double-stranded DNA binding"/>
    <property type="evidence" value="ECO:0007669"/>
    <property type="project" value="TreeGrafter"/>
</dbReference>
<evidence type="ECO:0000256" key="3">
    <source>
        <dbReference type="ARBA" id="ARBA00022603"/>
    </source>
</evidence>
<evidence type="ECO:0000313" key="10">
    <source>
        <dbReference type="Proteomes" id="UP001153076"/>
    </source>
</evidence>
<keyword evidence="2" id="KW-0158">Chromosome</keyword>
<accession>A0A9Q1JWC6</accession>
<dbReference type="SMART" id="SM00317">
    <property type="entry name" value="SET"/>
    <property type="match status" value="1"/>
</dbReference>
<reference evidence="9" key="1">
    <citation type="submission" date="2022-04" db="EMBL/GenBank/DDBJ databases">
        <title>Carnegiea gigantea Genome sequencing and assembly v2.</title>
        <authorList>
            <person name="Copetti D."/>
            <person name="Sanderson M.J."/>
            <person name="Burquez A."/>
            <person name="Wojciechowski M.F."/>
        </authorList>
    </citation>
    <scope>NUCLEOTIDE SEQUENCE</scope>
    <source>
        <strain evidence="9">SGP5-SGP5p</strain>
        <tissue evidence="9">Aerial part</tissue>
    </source>
</reference>
<dbReference type="InterPro" id="IPR046341">
    <property type="entry name" value="SET_dom_sf"/>
</dbReference>
<gene>
    <name evidence="9" type="ORF">Cgig2_028551</name>
</gene>
<dbReference type="PROSITE" id="PS50868">
    <property type="entry name" value="POST_SET"/>
    <property type="match status" value="1"/>
</dbReference>
<organism evidence="9 10">
    <name type="scientific">Carnegiea gigantea</name>
    <dbReference type="NCBI Taxonomy" id="171969"/>
    <lineage>
        <taxon>Eukaryota</taxon>
        <taxon>Viridiplantae</taxon>
        <taxon>Streptophyta</taxon>
        <taxon>Embryophyta</taxon>
        <taxon>Tracheophyta</taxon>
        <taxon>Spermatophyta</taxon>
        <taxon>Magnoliopsida</taxon>
        <taxon>eudicotyledons</taxon>
        <taxon>Gunneridae</taxon>
        <taxon>Pentapetalae</taxon>
        <taxon>Caryophyllales</taxon>
        <taxon>Cactineae</taxon>
        <taxon>Cactaceae</taxon>
        <taxon>Cactoideae</taxon>
        <taxon>Echinocereeae</taxon>
        <taxon>Carnegiea</taxon>
    </lineage>
</organism>
<feature type="domain" description="SET" evidence="6">
    <location>
        <begin position="95"/>
        <end position="245"/>
    </location>
</feature>
<evidence type="ECO:0000256" key="1">
    <source>
        <dbReference type="ARBA" id="ARBA00004286"/>
    </source>
</evidence>
<dbReference type="GO" id="GO:0032259">
    <property type="term" value="P:methylation"/>
    <property type="evidence" value="ECO:0007669"/>
    <property type="project" value="UniProtKB-KW"/>
</dbReference>
<name>A0A9Q1JWC6_9CARY</name>
<dbReference type="GO" id="GO:0005694">
    <property type="term" value="C:chromosome"/>
    <property type="evidence" value="ECO:0007669"/>
    <property type="project" value="UniProtKB-SubCell"/>
</dbReference>
<evidence type="ECO:0000313" key="9">
    <source>
        <dbReference type="EMBL" id="KAJ8432289.1"/>
    </source>
</evidence>
<dbReference type="SMART" id="SM00468">
    <property type="entry name" value="PreSET"/>
    <property type="match status" value="1"/>
</dbReference>
<dbReference type="Gene3D" id="2.170.270.10">
    <property type="entry name" value="SET domain"/>
    <property type="match status" value="1"/>
</dbReference>
<dbReference type="InterPro" id="IPR007728">
    <property type="entry name" value="Pre-SET_dom"/>
</dbReference>
<dbReference type="PANTHER" id="PTHR45660">
    <property type="entry name" value="HISTONE-LYSINE N-METHYLTRANSFERASE SETMAR"/>
    <property type="match status" value="1"/>
</dbReference>
<keyword evidence="3" id="KW-0489">Methyltransferase</keyword>
<dbReference type="InterPro" id="IPR003616">
    <property type="entry name" value="Post-SET_dom"/>
</dbReference>
<keyword evidence="10" id="KW-1185">Reference proteome</keyword>
<proteinExistence type="predicted"/>
<evidence type="ECO:0000259" key="7">
    <source>
        <dbReference type="PROSITE" id="PS50867"/>
    </source>
</evidence>
<evidence type="ECO:0000259" key="8">
    <source>
        <dbReference type="PROSITE" id="PS50868"/>
    </source>
</evidence>
<dbReference type="PROSITE" id="PS50867">
    <property type="entry name" value="PRE_SET"/>
    <property type="match status" value="1"/>
</dbReference>
<dbReference type="Proteomes" id="UP001153076">
    <property type="component" value="Unassembled WGS sequence"/>
</dbReference>
<dbReference type="AlphaFoldDB" id="A0A9Q1JWC6"/>
<comment type="caution">
    <text evidence="9">The sequence shown here is derived from an EMBL/GenBank/DDBJ whole genome shotgun (WGS) entry which is preliminary data.</text>
</comment>
<dbReference type="Pfam" id="PF05033">
    <property type="entry name" value="Pre-SET"/>
    <property type="match status" value="1"/>
</dbReference>
<evidence type="ECO:0000256" key="5">
    <source>
        <dbReference type="ARBA" id="ARBA00022691"/>
    </source>
</evidence>
<keyword evidence="5" id="KW-0949">S-adenosyl-L-methionine</keyword>
<dbReference type="InterPro" id="IPR051357">
    <property type="entry name" value="H3K9_HMTase_SUVAR3-9"/>
</dbReference>
<dbReference type="SUPFAM" id="SSF82199">
    <property type="entry name" value="SET domain"/>
    <property type="match status" value="1"/>
</dbReference>
<evidence type="ECO:0000259" key="6">
    <source>
        <dbReference type="PROSITE" id="PS50280"/>
    </source>
</evidence>
<dbReference type="GO" id="GO:0042054">
    <property type="term" value="F:histone methyltransferase activity"/>
    <property type="evidence" value="ECO:0007669"/>
    <property type="project" value="InterPro"/>
</dbReference>
<dbReference type="InterPro" id="IPR001214">
    <property type="entry name" value="SET_dom"/>
</dbReference>
<feature type="domain" description="Post-SET" evidence="8">
    <location>
        <begin position="259"/>
        <end position="275"/>
    </location>
</feature>
<dbReference type="GO" id="GO:0008270">
    <property type="term" value="F:zinc ion binding"/>
    <property type="evidence" value="ECO:0007669"/>
    <property type="project" value="InterPro"/>
</dbReference>
<sequence length="275" mass="30330">MSSNVLIIAGFTYIKTVEVAEGVNLPPTAAGCACKGNCTNPKTCACAKLNGSDFPYVRRDGGRLVEAKDVVFECGPSCKCGPGCLNRTSQRGIKYHLEVYRTHDKGWAVRSRDFIPSGAPVCEYIGLLRRSDEVDNISGNDYIFEIDCWHTMNEIEGRERRFGNVPLFATNVLPKIDDNTLDGTPEFCIDAGSRGNVARFINHSCEPNLFVQCILSAHHDLRLARVVLFAAENISPLQELTYDYGYALDSVIGPDGKVKVLPCFCGTADCRKRLY</sequence>
<dbReference type="GO" id="GO:0005634">
    <property type="term" value="C:nucleus"/>
    <property type="evidence" value="ECO:0007669"/>
    <property type="project" value="InterPro"/>
</dbReference>
<keyword evidence="4" id="KW-0808">Transferase</keyword>
<dbReference type="OrthoDB" id="5792673at2759"/>
<dbReference type="PROSITE" id="PS50280">
    <property type="entry name" value="SET"/>
    <property type="match status" value="1"/>
</dbReference>
<comment type="subcellular location">
    <subcellularLocation>
        <location evidence="1">Chromosome</location>
    </subcellularLocation>
</comment>
<evidence type="ECO:0000256" key="4">
    <source>
        <dbReference type="ARBA" id="ARBA00022679"/>
    </source>
</evidence>
<evidence type="ECO:0000256" key="2">
    <source>
        <dbReference type="ARBA" id="ARBA00022454"/>
    </source>
</evidence>
<dbReference type="Pfam" id="PF00856">
    <property type="entry name" value="SET"/>
    <property type="match status" value="1"/>
</dbReference>
<dbReference type="EMBL" id="JAKOGI010000620">
    <property type="protein sequence ID" value="KAJ8432289.1"/>
    <property type="molecule type" value="Genomic_DNA"/>
</dbReference>
<dbReference type="PANTHER" id="PTHR45660:SF94">
    <property type="entry name" value="HISTONE-LYSINE N-METHYLTRANSFERASE, H3 LYSINE-9 SPECIFIC SUVH4"/>
    <property type="match status" value="1"/>
</dbReference>
<feature type="domain" description="Pre-SET" evidence="7">
    <location>
        <begin position="30"/>
        <end position="92"/>
    </location>
</feature>